<comment type="pathway">
    <text evidence="9">Protein modification; lipoprotein biosynthesis (signal peptide cleavage).</text>
</comment>
<evidence type="ECO:0000256" key="4">
    <source>
        <dbReference type="ARBA" id="ARBA00022692"/>
    </source>
</evidence>
<dbReference type="InterPro" id="IPR001872">
    <property type="entry name" value="Peptidase_A8"/>
</dbReference>
<keyword evidence="3 9" id="KW-0645">Protease</keyword>
<evidence type="ECO:0000256" key="8">
    <source>
        <dbReference type="ARBA" id="ARBA00023136"/>
    </source>
</evidence>
<gene>
    <name evidence="9 12" type="primary">lspA</name>
    <name evidence="12" type="ORF">DR950_34005</name>
</gene>
<comment type="similarity">
    <text evidence="1 9 10">Belongs to the peptidase A8 family.</text>
</comment>
<evidence type="ECO:0000256" key="6">
    <source>
        <dbReference type="ARBA" id="ARBA00022801"/>
    </source>
</evidence>
<evidence type="ECO:0000313" key="12">
    <source>
        <dbReference type="EMBL" id="RGD62097.1"/>
    </source>
</evidence>
<dbReference type="UniPathway" id="UPA00665"/>
<comment type="function">
    <text evidence="9">This protein specifically catalyzes the removal of signal peptides from prolipoproteins.</text>
</comment>
<proteinExistence type="inferred from homology"/>
<evidence type="ECO:0000256" key="7">
    <source>
        <dbReference type="ARBA" id="ARBA00022989"/>
    </source>
</evidence>
<feature type="active site" evidence="9">
    <location>
        <position position="113"/>
    </location>
</feature>
<dbReference type="AlphaFoldDB" id="A0A373A3E6"/>
<dbReference type="PRINTS" id="PR00781">
    <property type="entry name" value="LIPOSIGPTASE"/>
</dbReference>
<keyword evidence="8 9" id="KW-0472">Membrane</keyword>
<dbReference type="GO" id="GO:0006508">
    <property type="term" value="P:proteolysis"/>
    <property type="evidence" value="ECO:0007669"/>
    <property type="project" value="UniProtKB-KW"/>
</dbReference>
<keyword evidence="5 9" id="KW-0064">Aspartyl protease</keyword>
<evidence type="ECO:0000256" key="10">
    <source>
        <dbReference type="RuleBase" id="RU004181"/>
    </source>
</evidence>
<accession>A0A373A3E6</accession>
<dbReference type="GO" id="GO:0005886">
    <property type="term" value="C:plasma membrane"/>
    <property type="evidence" value="ECO:0007669"/>
    <property type="project" value="UniProtKB-SubCell"/>
</dbReference>
<dbReference type="Proteomes" id="UP000263377">
    <property type="component" value="Unassembled WGS sequence"/>
</dbReference>
<organism evidence="12 13">
    <name type="scientific">Kitasatospora xanthocidica</name>
    <dbReference type="NCBI Taxonomy" id="83382"/>
    <lineage>
        <taxon>Bacteria</taxon>
        <taxon>Bacillati</taxon>
        <taxon>Actinomycetota</taxon>
        <taxon>Actinomycetes</taxon>
        <taxon>Kitasatosporales</taxon>
        <taxon>Streptomycetaceae</taxon>
        <taxon>Kitasatospora</taxon>
    </lineage>
</organism>
<dbReference type="PANTHER" id="PTHR33695">
    <property type="entry name" value="LIPOPROTEIN SIGNAL PEPTIDASE"/>
    <property type="match status" value="1"/>
</dbReference>
<comment type="caution">
    <text evidence="12">The sequence shown here is derived from an EMBL/GenBank/DDBJ whole genome shotgun (WGS) entry which is preliminary data.</text>
</comment>
<dbReference type="NCBIfam" id="TIGR00077">
    <property type="entry name" value="lspA"/>
    <property type="match status" value="1"/>
</dbReference>
<feature type="transmembrane region" description="Helical" evidence="9">
    <location>
        <begin position="117"/>
        <end position="141"/>
    </location>
</feature>
<feature type="region of interest" description="Disordered" evidence="11">
    <location>
        <begin position="150"/>
        <end position="171"/>
    </location>
</feature>
<dbReference type="Pfam" id="PF01252">
    <property type="entry name" value="Peptidase_A8"/>
    <property type="match status" value="1"/>
</dbReference>
<evidence type="ECO:0000256" key="9">
    <source>
        <dbReference type="HAMAP-Rule" id="MF_00161"/>
    </source>
</evidence>
<evidence type="ECO:0000256" key="5">
    <source>
        <dbReference type="ARBA" id="ARBA00022750"/>
    </source>
</evidence>
<name>A0A373A3E6_9ACTN</name>
<feature type="active site" evidence="9">
    <location>
        <position position="127"/>
    </location>
</feature>
<dbReference type="EC" id="3.4.23.36" evidence="9"/>
<reference evidence="12 13" key="1">
    <citation type="submission" date="2018-08" db="EMBL/GenBank/DDBJ databases">
        <title>Diversity &amp; Physiological Properties of Lignin-Decomposing Actinobacteria from Soil.</title>
        <authorList>
            <person name="Roh S.G."/>
            <person name="Kim S.B."/>
        </authorList>
    </citation>
    <scope>NUCLEOTIDE SEQUENCE [LARGE SCALE GENOMIC DNA]</scope>
    <source>
        <strain evidence="12 13">MMS17-GH009</strain>
    </source>
</reference>
<protein>
    <recommendedName>
        <fullName evidence="9">Lipoprotein signal peptidase</fullName>
        <ecNumber evidence="9">3.4.23.36</ecNumber>
    </recommendedName>
    <alternativeName>
        <fullName evidence="9">Prolipoprotein signal peptidase</fullName>
    </alternativeName>
    <alternativeName>
        <fullName evidence="9">Signal peptidase II</fullName>
        <shortName evidence="9">SPase II</shortName>
    </alternativeName>
</protein>
<evidence type="ECO:0000256" key="1">
    <source>
        <dbReference type="ARBA" id="ARBA00006139"/>
    </source>
</evidence>
<comment type="caution">
    <text evidence="9">Lacks conserved residue(s) required for the propagation of feature annotation.</text>
</comment>
<dbReference type="PANTHER" id="PTHR33695:SF1">
    <property type="entry name" value="LIPOPROTEIN SIGNAL PEPTIDASE"/>
    <property type="match status" value="1"/>
</dbReference>
<comment type="catalytic activity">
    <reaction evidence="9">
        <text>Release of signal peptides from bacterial membrane prolipoproteins. Hydrolyzes -Xaa-Yaa-Zaa-|-(S,diacylglyceryl)Cys-, in which Xaa is hydrophobic (preferably Leu), and Yaa (Ala or Ser) and Zaa (Gly or Ala) have small, neutral side chains.</text>
        <dbReference type="EC" id="3.4.23.36"/>
    </reaction>
</comment>
<evidence type="ECO:0000256" key="11">
    <source>
        <dbReference type="SAM" id="MobiDB-lite"/>
    </source>
</evidence>
<sequence>MTAVAIALLASDFITKQIALTHFSGTDPTSTLGGLLKFTLVFNSGGAFSIGAGETWFFTTVKMLVIVLMLVVSPRIRTPLWAVSFGLVIAGAAGNLIDRLFRDPSPWEGRVVDWIQLPHWPVFNLADCGVVCGSALVMWASMRGIRLDGTRATEEPAEPDATERTAEVKNP</sequence>
<evidence type="ECO:0000256" key="3">
    <source>
        <dbReference type="ARBA" id="ARBA00022670"/>
    </source>
</evidence>
<feature type="transmembrane region" description="Helical" evidence="9">
    <location>
        <begin position="79"/>
        <end position="97"/>
    </location>
</feature>
<dbReference type="GO" id="GO:0004190">
    <property type="term" value="F:aspartic-type endopeptidase activity"/>
    <property type="evidence" value="ECO:0007669"/>
    <property type="project" value="UniProtKB-UniRule"/>
</dbReference>
<keyword evidence="2 9" id="KW-1003">Cell membrane</keyword>
<keyword evidence="6 9" id="KW-0378">Hydrolase</keyword>
<dbReference type="EMBL" id="QVIG01000001">
    <property type="protein sequence ID" value="RGD62097.1"/>
    <property type="molecule type" value="Genomic_DNA"/>
</dbReference>
<feature type="transmembrane region" description="Helical" evidence="9">
    <location>
        <begin position="47"/>
        <end position="72"/>
    </location>
</feature>
<keyword evidence="13" id="KW-1185">Reference proteome</keyword>
<dbReference type="HAMAP" id="MF_00161">
    <property type="entry name" value="LspA"/>
    <property type="match status" value="1"/>
</dbReference>
<feature type="compositionally biased region" description="Basic and acidic residues" evidence="11">
    <location>
        <begin position="161"/>
        <end position="171"/>
    </location>
</feature>
<evidence type="ECO:0000313" key="13">
    <source>
        <dbReference type="Proteomes" id="UP000263377"/>
    </source>
</evidence>
<keyword evidence="7 9" id="KW-1133">Transmembrane helix</keyword>
<keyword evidence="4 9" id="KW-0812">Transmembrane</keyword>
<comment type="subcellular location">
    <subcellularLocation>
        <location evidence="9">Cell membrane</location>
        <topology evidence="9">Multi-pass membrane protein</topology>
    </subcellularLocation>
</comment>
<evidence type="ECO:0000256" key="2">
    <source>
        <dbReference type="ARBA" id="ARBA00022475"/>
    </source>
</evidence>